<evidence type="ECO:0000256" key="12">
    <source>
        <dbReference type="RuleBase" id="RU004334"/>
    </source>
</evidence>
<dbReference type="FunFam" id="3.30.50.10:FF:000005">
    <property type="entry name" value="Retinoic acid receptor RXR-alpha"/>
    <property type="match status" value="1"/>
</dbReference>
<feature type="compositionally biased region" description="Gly residues" evidence="13">
    <location>
        <begin position="59"/>
        <end position="73"/>
    </location>
</feature>
<dbReference type="PRINTS" id="PR00047">
    <property type="entry name" value="STROIDFINGER"/>
</dbReference>
<keyword evidence="3 12" id="KW-0479">Metal-binding</keyword>
<accession>A0A7R9ALI4</accession>
<dbReference type="PRINTS" id="PR00545">
    <property type="entry name" value="RETINOIDXR"/>
</dbReference>
<reference evidence="16" key="1">
    <citation type="submission" date="2020-11" db="EMBL/GenBank/DDBJ databases">
        <authorList>
            <person name="Tran Van P."/>
        </authorList>
    </citation>
    <scope>NUCLEOTIDE SEQUENCE</scope>
</reference>
<proteinExistence type="inferred from homology"/>
<dbReference type="CDD" id="cd06956">
    <property type="entry name" value="NR_DBD_RXR"/>
    <property type="match status" value="1"/>
</dbReference>
<dbReference type="GO" id="GO:0008270">
    <property type="term" value="F:zinc ion binding"/>
    <property type="evidence" value="ECO:0007669"/>
    <property type="project" value="UniProtKB-KW"/>
</dbReference>
<evidence type="ECO:0000256" key="11">
    <source>
        <dbReference type="ARBA" id="ARBA00078913"/>
    </source>
</evidence>
<feature type="compositionally biased region" description="Low complexity" evidence="13">
    <location>
        <begin position="74"/>
        <end position="89"/>
    </location>
</feature>
<dbReference type="InterPro" id="IPR050274">
    <property type="entry name" value="Nuclear_hormone_rcpt_NR2"/>
</dbReference>
<keyword evidence="5 12" id="KW-0862">Zinc</keyword>
<keyword evidence="4 12" id="KW-0863">Zinc-finger</keyword>
<feature type="domain" description="NR LBD" evidence="15">
    <location>
        <begin position="207"/>
        <end position="451"/>
    </location>
</feature>
<dbReference type="PANTHER" id="PTHR24083">
    <property type="entry name" value="NUCLEAR HORMONE RECEPTOR"/>
    <property type="match status" value="1"/>
</dbReference>
<comment type="subcellular location">
    <subcellularLocation>
        <location evidence="1 12">Nucleus</location>
    </subcellularLocation>
</comment>
<feature type="region of interest" description="Disordered" evidence="13">
    <location>
        <begin position="34"/>
        <end position="94"/>
    </location>
</feature>
<evidence type="ECO:0000256" key="7">
    <source>
        <dbReference type="ARBA" id="ARBA00023125"/>
    </source>
</evidence>
<dbReference type="Pfam" id="PF00104">
    <property type="entry name" value="Hormone_recep"/>
    <property type="match status" value="1"/>
</dbReference>
<evidence type="ECO:0000259" key="15">
    <source>
        <dbReference type="PROSITE" id="PS51843"/>
    </source>
</evidence>
<sequence>MDSTWLKERSKNSGWLRICIISWLSLENNLSVSSMGPQSPLDMKPDTASLLSPGSFSPTGGGGPNSPGMGHGNLLGNSTGSNSKGSTSSPYPPNHPLSNSKHLCSICGDRASGKHYGVYSCEGCKGFFKRTVRKDLTYACREDRNCIIDKRQRNRCQYCRYQKCLAMGMKREAVQSNETVLTVCHQEERQRTKERDQNEVESTSSLHADMPVERILEAEKKVECKSEQQNVEFDIGLLRTSEVSTHIGNLQLAQPNAVTNICQATNKQLFQLVEWAKNIPHFTSLPIEDQVLLLRAGWNELLIAAFSHRSIEVKDGIVLATGLTVHRNSAHQAGVGTIFDRVLSELVSKMREMKMDKTELGCLRSIILFNPDVRGLKSSQEVELLREKVYAALEEYTRITHHDEPGRFAKLLLRLPSLRSIGLKCLEHLFFFRLIGDVPIDTFLMEMLETQSNT</sequence>
<keyword evidence="10 12" id="KW-0539">Nucleus</keyword>
<evidence type="ECO:0000256" key="5">
    <source>
        <dbReference type="ARBA" id="ARBA00022833"/>
    </source>
</evidence>
<evidence type="ECO:0000256" key="10">
    <source>
        <dbReference type="ARBA" id="ARBA00023242"/>
    </source>
</evidence>
<dbReference type="InterPro" id="IPR013088">
    <property type="entry name" value="Znf_NHR/GATA"/>
</dbReference>
<dbReference type="PROSITE" id="PS51030">
    <property type="entry name" value="NUCLEAR_REC_DBD_2"/>
    <property type="match status" value="1"/>
</dbReference>
<evidence type="ECO:0000256" key="4">
    <source>
        <dbReference type="ARBA" id="ARBA00022771"/>
    </source>
</evidence>
<dbReference type="SMART" id="SM00430">
    <property type="entry name" value="HOLI"/>
    <property type="match status" value="1"/>
</dbReference>
<gene>
    <name evidence="16" type="ORF">TSIB3V08_LOCUS482</name>
</gene>
<dbReference type="AlphaFoldDB" id="A0A7R9ALI4"/>
<dbReference type="CDD" id="cd06943">
    <property type="entry name" value="NR_LBD_RXR_like"/>
    <property type="match status" value="1"/>
</dbReference>
<dbReference type="InterPro" id="IPR001628">
    <property type="entry name" value="Znf_hrmn_rcpt"/>
</dbReference>
<evidence type="ECO:0000256" key="9">
    <source>
        <dbReference type="ARBA" id="ARBA00023170"/>
    </source>
</evidence>
<protein>
    <recommendedName>
        <fullName evidence="11">Nuclear receptor subfamily 2 group B member 4</fullName>
    </recommendedName>
</protein>
<dbReference type="Gene3D" id="1.10.565.10">
    <property type="entry name" value="Retinoid X Receptor"/>
    <property type="match status" value="1"/>
</dbReference>
<dbReference type="Gene3D" id="3.30.50.10">
    <property type="entry name" value="Erythroid Transcription Factor GATA-1, subunit A"/>
    <property type="match status" value="1"/>
</dbReference>
<dbReference type="GO" id="GO:0003707">
    <property type="term" value="F:nuclear steroid receptor activity"/>
    <property type="evidence" value="ECO:0007669"/>
    <property type="project" value="InterPro"/>
</dbReference>
<dbReference type="InterPro" id="IPR000536">
    <property type="entry name" value="Nucl_hrmn_rcpt_lig-bd"/>
</dbReference>
<evidence type="ECO:0000256" key="8">
    <source>
        <dbReference type="ARBA" id="ARBA00023163"/>
    </source>
</evidence>
<dbReference type="SUPFAM" id="SSF48508">
    <property type="entry name" value="Nuclear receptor ligand-binding domain"/>
    <property type="match status" value="1"/>
</dbReference>
<evidence type="ECO:0000313" key="16">
    <source>
        <dbReference type="EMBL" id="CAD7256193.1"/>
    </source>
</evidence>
<dbReference type="EMBL" id="OC000116">
    <property type="protein sequence ID" value="CAD7256193.1"/>
    <property type="molecule type" value="Genomic_DNA"/>
</dbReference>
<name>A0A7R9ALI4_TIMSH</name>
<dbReference type="PROSITE" id="PS00031">
    <property type="entry name" value="NUCLEAR_REC_DBD_1"/>
    <property type="match status" value="1"/>
</dbReference>
<dbReference type="FunFam" id="1.10.565.10:FF:000052">
    <property type="entry name" value="Ultraspiracle nuclear receptor"/>
    <property type="match status" value="1"/>
</dbReference>
<dbReference type="PRINTS" id="PR00398">
    <property type="entry name" value="STRDHORMONER"/>
</dbReference>
<dbReference type="InterPro" id="IPR035500">
    <property type="entry name" value="NHR-like_dom_sf"/>
</dbReference>
<evidence type="ECO:0000256" key="3">
    <source>
        <dbReference type="ARBA" id="ARBA00022723"/>
    </source>
</evidence>
<keyword evidence="6 12" id="KW-0805">Transcription regulation</keyword>
<dbReference type="GO" id="GO:0043565">
    <property type="term" value="F:sequence-specific DNA binding"/>
    <property type="evidence" value="ECO:0007669"/>
    <property type="project" value="InterPro"/>
</dbReference>
<dbReference type="SUPFAM" id="SSF57716">
    <property type="entry name" value="Glucocorticoid receptor-like (DNA-binding domain)"/>
    <property type="match status" value="1"/>
</dbReference>
<evidence type="ECO:0000256" key="13">
    <source>
        <dbReference type="SAM" id="MobiDB-lite"/>
    </source>
</evidence>
<dbReference type="InterPro" id="IPR001723">
    <property type="entry name" value="Nuclear_hrmn_rcpt"/>
</dbReference>
<dbReference type="Pfam" id="PF00105">
    <property type="entry name" value="zf-C4"/>
    <property type="match status" value="1"/>
</dbReference>
<evidence type="ECO:0000256" key="6">
    <source>
        <dbReference type="ARBA" id="ARBA00023015"/>
    </source>
</evidence>
<keyword evidence="8 12" id="KW-0804">Transcription</keyword>
<comment type="similarity">
    <text evidence="2">Belongs to the nuclear hormone receptor family. NR2 subfamily.</text>
</comment>
<feature type="domain" description="Nuclear receptor" evidence="14">
    <location>
        <begin position="101"/>
        <end position="176"/>
    </location>
</feature>
<keyword evidence="7 12" id="KW-0238">DNA-binding</keyword>
<dbReference type="GO" id="GO:0005634">
    <property type="term" value="C:nucleus"/>
    <property type="evidence" value="ECO:0007669"/>
    <property type="project" value="UniProtKB-SubCell"/>
</dbReference>
<dbReference type="InterPro" id="IPR000003">
    <property type="entry name" value="Retinoid-X_rcpt/HNF4"/>
</dbReference>
<evidence type="ECO:0000256" key="2">
    <source>
        <dbReference type="ARBA" id="ARBA00006421"/>
    </source>
</evidence>
<dbReference type="PROSITE" id="PS51843">
    <property type="entry name" value="NR_LBD"/>
    <property type="match status" value="1"/>
</dbReference>
<evidence type="ECO:0000256" key="1">
    <source>
        <dbReference type="ARBA" id="ARBA00004123"/>
    </source>
</evidence>
<evidence type="ECO:0000259" key="14">
    <source>
        <dbReference type="PROSITE" id="PS51030"/>
    </source>
</evidence>
<organism evidence="16">
    <name type="scientific">Timema shepardi</name>
    <name type="common">Walking stick</name>
    <dbReference type="NCBI Taxonomy" id="629360"/>
    <lineage>
        <taxon>Eukaryota</taxon>
        <taxon>Metazoa</taxon>
        <taxon>Ecdysozoa</taxon>
        <taxon>Arthropoda</taxon>
        <taxon>Hexapoda</taxon>
        <taxon>Insecta</taxon>
        <taxon>Pterygota</taxon>
        <taxon>Neoptera</taxon>
        <taxon>Polyneoptera</taxon>
        <taxon>Phasmatodea</taxon>
        <taxon>Timematodea</taxon>
        <taxon>Timematoidea</taxon>
        <taxon>Timematidae</taxon>
        <taxon>Timema</taxon>
    </lineage>
</organism>
<keyword evidence="9 12" id="KW-0675">Receptor</keyword>
<dbReference type="SMART" id="SM00399">
    <property type="entry name" value="ZnF_C4"/>
    <property type="match status" value="1"/>
</dbReference>